<protein>
    <recommendedName>
        <fullName evidence="6">ADP-ribosylation factor-like protein 14</fullName>
    </recommendedName>
    <alternativeName>
        <fullName evidence="7">ADP-ribosylation factor 7</fullName>
    </alternativeName>
</protein>
<evidence type="ECO:0000256" key="10">
    <source>
        <dbReference type="RuleBase" id="RU003925"/>
    </source>
</evidence>
<evidence type="ECO:0000256" key="8">
    <source>
        <dbReference type="PIRSR" id="PIRSR606689-1"/>
    </source>
</evidence>
<dbReference type="Proteomes" id="UP000694395">
    <property type="component" value="Chromosome 27"/>
</dbReference>
<dbReference type="InterPro" id="IPR006689">
    <property type="entry name" value="Small_GTPase_ARF/SAR"/>
</dbReference>
<feature type="binding site" evidence="8">
    <location>
        <begin position="18"/>
        <end position="25"/>
    </location>
    <ligand>
        <name>GTP</name>
        <dbReference type="ChEBI" id="CHEBI:37565"/>
    </ligand>
</feature>
<reference evidence="11" key="3">
    <citation type="submission" date="2025-09" db="UniProtKB">
        <authorList>
            <consortium name="Ensembl"/>
        </authorList>
    </citation>
    <scope>IDENTIFICATION</scope>
</reference>
<evidence type="ECO:0000256" key="3">
    <source>
        <dbReference type="ARBA" id="ARBA00023134"/>
    </source>
</evidence>
<name>A0A8C7TSQ6_ONCMY</name>
<dbReference type="Ensembl" id="ENSOMYT00000091892.2">
    <property type="protein sequence ID" value="ENSOMYP00000084361.1"/>
    <property type="gene ID" value="ENSOMYG00000038933.2"/>
</dbReference>
<reference evidence="11" key="1">
    <citation type="submission" date="2020-07" db="EMBL/GenBank/DDBJ databases">
        <title>A long reads based de novo assembly of the rainbow trout Arlee double haploid line genome.</title>
        <authorList>
            <person name="Gao G."/>
            <person name="Palti Y."/>
        </authorList>
    </citation>
    <scope>NUCLEOTIDE SEQUENCE [LARGE SCALE GENOMIC DNA]</scope>
</reference>
<evidence type="ECO:0000256" key="2">
    <source>
        <dbReference type="ARBA" id="ARBA00022741"/>
    </source>
</evidence>
<evidence type="ECO:0000256" key="6">
    <source>
        <dbReference type="ARBA" id="ARBA00072405"/>
    </source>
</evidence>
<dbReference type="Gene3D" id="3.40.50.300">
    <property type="entry name" value="P-loop containing nucleotide triphosphate hydrolases"/>
    <property type="match status" value="1"/>
</dbReference>
<dbReference type="GO" id="GO:0003924">
    <property type="term" value="F:GTPase activity"/>
    <property type="evidence" value="ECO:0007669"/>
    <property type="project" value="InterPro"/>
</dbReference>
<keyword evidence="12" id="KW-1185">Reference proteome</keyword>
<keyword evidence="3 8" id="KW-0342">GTP-binding</keyword>
<feature type="binding site" evidence="8">
    <location>
        <position position="66"/>
    </location>
    <ligand>
        <name>GTP</name>
        <dbReference type="ChEBI" id="CHEBI:37565"/>
    </ligand>
</feature>
<evidence type="ECO:0000256" key="7">
    <source>
        <dbReference type="ARBA" id="ARBA00077764"/>
    </source>
</evidence>
<dbReference type="PRINTS" id="PR00328">
    <property type="entry name" value="SAR1GTPBP"/>
</dbReference>
<dbReference type="GO" id="GO:0046872">
    <property type="term" value="F:metal ion binding"/>
    <property type="evidence" value="ECO:0007669"/>
    <property type="project" value="UniProtKB-KW"/>
</dbReference>
<dbReference type="PANTHER" id="PTHR11711">
    <property type="entry name" value="ADP RIBOSYLATION FACTOR-RELATED"/>
    <property type="match status" value="1"/>
</dbReference>
<accession>A0A8C7TSQ6</accession>
<evidence type="ECO:0000256" key="1">
    <source>
        <dbReference type="ARBA" id="ARBA00010290"/>
    </source>
</evidence>
<feature type="binding site" evidence="9">
    <location>
        <position position="42"/>
    </location>
    <ligand>
        <name>Mg(2+)</name>
        <dbReference type="ChEBI" id="CHEBI:18420"/>
    </ligand>
</feature>
<dbReference type="InterPro" id="IPR005225">
    <property type="entry name" value="Small_GTP-bd"/>
</dbReference>
<comment type="similarity">
    <text evidence="1 10">Belongs to the small GTPase superfamily. Arf family.</text>
</comment>
<organism evidence="11 12">
    <name type="scientific">Oncorhynchus mykiss</name>
    <name type="common">Rainbow trout</name>
    <name type="synonym">Salmo gairdneri</name>
    <dbReference type="NCBI Taxonomy" id="8022"/>
    <lineage>
        <taxon>Eukaryota</taxon>
        <taxon>Metazoa</taxon>
        <taxon>Chordata</taxon>
        <taxon>Craniata</taxon>
        <taxon>Vertebrata</taxon>
        <taxon>Euteleostomi</taxon>
        <taxon>Actinopterygii</taxon>
        <taxon>Neopterygii</taxon>
        <taxon>Teleostei</taxon>
        <taxon>Protacanthopterygii</taxon>
        <taxon>Salmoniformes</taxon>
        <taxon>Salmonidae</taxon>
        <taxon>Salmoninae</taxon>
        <taxon>Oncorhynchus</taxon>
    </lineage>
</organism>
<reference evidence="11" key="2">
    <citation type="submission" date="2025-08" db="UniProtKB">
        <authorList>
            <consortium name="Ensembl"/>
        </authorList>
    </citation>
    <scope>IDENTIFICATION</scope>
</reference>
<sequence length="214" mass="23979">MGLHGSKHPHQAQIVMLGLDGSGKSTLLYKLKYNESVITVPTVGFNVEMLETEARGPGLTVWDVGGQQRMRPHWKHHYPGTEALVFVVDSWDRRRLDEAKKELHQVLRSGSLKSLPLVVLANKQDLPGAASPQEITHRLDLRRVCGNRDWFVQPCSGRTGVDLEEGFRRVAYMLKTSLKQTKADIKNTVKQLKPKAITMMTKTQGLGCNSPEQT</sequence>
<feature type="binding site" evidence="8">
    <location>
        <begin position="122"/>
        <end position="125"/>
    </location>
    <ligand>
        <name>GTP</name>
        <dbReference type="ChEBI" id="CHEBI:37565"/>
    </ligand>
</feature>
<dbReference type="AlphaFoldDB" id="A0A8C7TSQ6"/>
<evidence type="ECO:0000313" key="12">
    <source>
        <dbReference type="Proteomes" id="UP000694395"/>
    </source>
</evidence>
<proteinExistence type="inferred from homology"/>
<dbReference type="PROSITE" id="PS51417">
    <property type="entry name" value="ARF"/>
    <property type="match status" value="1"/>
</dbReference>
<evidence type="ECO:0000256" key="4">
    <source>
        <dbReference type="ARBA" id="ARBA00054077"/>
    </source>
</evidence>
<dbReference type="NCBIfam" id="TIGR00231">
    <property type="entry name" value="small_GTP"/>
    <property type="match status" value="1"/>
</dbReference>
<dbReference type="FunFam" id="3.40.50.300:FF:000412">
    <property type="entry name" value="ADP-ribosylation factor 1"/>
    <property type="match status" value="1"/>
</dbReference>
<feature type="binding site" evidence="9">
    <location>
        <position position="25"/>
    </location>
    <ligand>
        <name>Mg(2+)</name>
        <dbReference type="ChEBI" id="CHEBI:18420"/>
    </ligand>
</feature>
<keyword evidence="9" id="KW-0479">Metal-binding</keyword>
<dbReference type="SUPFAM" id="SSF52540">
    <property type="entry name" value="P-loop containing nucleoside triphosphate hydrolases"/>
    <property type="match status" value="1"/>
</dbReference>
<dbReference type="GO" id="GO:0005525">
    <property type="term" value="F:GTP binding"/>
    <property type="evidence" value="ECO:0007669"/>
    <property type="project" value="UniProtKB-KW"/>
</dbReference>
<keyword evidence="9" id="KW-0460">Magnesium</keyword>
<dbReference type="GeneTree" id="ENSGT00940000165275"/>
<comment type="subunit">
    <text evidence="5">Interacts with ARL14EP.</text>
</comment>
<dbReference type="InterPro" id="IPR027417">
    <property type="entry name" value="P-loop_NTPase"/>
</dbReference>
<dbReference type="InterPro" id="IPR024156">
    <property type="entry name" value="Small_GTPase_ARF"/>
</dbReference>
<evidence type="ECO:0000256" key="5">
    <source>
        <dbReference type="ARBA" id="ARBA00061881"/>
    </source>
</evidence>
<dbReference type="SMART" id="SM00177">
    <property type="entry name" value="ARF"/>
    <property type="match status" value="1"/>
</dbReference>
<evidence type="ECO:0000313" key="11">
    <source>
        <dbReference type="Ensembl" id="ENSOMYP00000084361.1"/>
    </source>
</evidence>
<dbReference type="Pfam" id="PF00025">
    <property type="entry name" value="Arf"/>
    <property type="match status" value="1"/>
</dbReference>
<dbReference type="GO" id="GO:0030010">
    <property type="term" value="P:establishment of cell polarity"/>
    <property type="evidence" value="ECO:0007669"/>
    <property type="project" value="UniProtKB-ARBA"/>
</dbReference>
<dbReference type="SMART" id="SM00178">
    <property type="entry name" value="SAR"/>
    <property type="match status" value="1"/>
</dbReference>
<keyword evidence="2 8" id="KW-0547">Nucleotide-binding</keyword>
<dbReference type="SMART" id="SM00175">
    <property type="entry name" value="RAB"/>
    <property type="match status" value="1"/>
</dbReference>
<evidence type="ECO:0000256" key="9">
    <source>
        <dbReference type="PIRSR" id="PIRSR606689-2"/>
    </source>
</evidence>
<comment type="function">
    <text evidence="4">GTPase that recruits MYO1E to MHC class II-containing vesicles via the effector protein ARL14EP and hence controls the movement of these vesicles along the actin cytoskeleton in dendritic cells.</text>
</comment>